<feature type="transmembrane region" description="Helical" evidence="6">
    <location>
        <begin position="252"/>
        <end position="275"/>
    </location>
</feature>
<evidence type="ECO:0000313" key="8">
    <source>
        <dbReference type="EMBL" id="GMH78817.1"/>
    </source>
</evidence>
<keyword evidence="3 6" id="KW-0812">Transmembrane</keyword>
<evidence type="ECO:0000313" key="9">
    <source>
        <dbReference type="Proteomes" id="UP001165085"/>
    </source>
</evidence>
<feature type="transmembrane region" description="Helical" evidence="6">
    <location>
        <begin position="123"/>
        <end position="143"/>
    </location>
</feature>
<evidence type="ECO:0000256" key="1">
    <source>
        <dbReference type="ARBA" id="ARBA00004651"/>
    </source>
</evidence>
<sequence length="451" mass="49247">MSPNATAPKTSSTSPLATPEINSYAFTKPFTVFVVIFYKMVFNSTIRFLTPFVAYFSEDMDISVEKFSLSILLVGEVSSVFALSIAGRASKIESKKLALICGAGAGLSNVIVLALPATLKEDWSLVLLCFFRLLFGICFNLMNSCIQSSLVNNVPPAQVGKMTGIVESAWTLSAFSFAIVGLLLKVFGWKGPFVVNGTLMLIAVPFMYYVLPPDRQEERDDDDNSKLTGLEESSVVEKKLTVRETVCSLHTFGLFGSLVLRDVGMFLVLTTYSLWLEEKWGMGSEEAGMASLVIGCGEATAVICMSALSDRIGIQRNLASVNFAIVLSTIAFGLLEDSNLSASIAFLGISFFFFEWGAICVIAYTGSNYHNEVRVTMLAILFTTMAFSRSMAAVIVEPLYSAPGLQDMKGVAIIAGIMQLCGACLFYFTRDWKKQSAKDDADAKMQWVERI</sequence>
<evidence type="ECO:0000256" key="3">
    <source>
        <dbReference type="ARBA" id="ARBA00022692"/>
    </source>
</evidence>
<dbReference type="GO" id="GO:0022857">
    <property type="term" value="F:transmembrane transporter activity"/>
    <property type="evidence" value="ECO:0007669"/>
    <property type="project" value="InterPro"/>
</dbReference>
<dbReference type="InterPro" id="IPR020846">
    <property type="entry name" value="MFS_dom"/>
</dbReference>
<dbReference type="SUPFAM" id="SSF103473">
    <property type="entry name" value="MFS general substrate transporter"/>
    <property type="match status" value="1"/>
</dbReference>
<feature type="transmembrane region" description="Helical" evidence="6">
    <location>
        <begin position="341"/>
        <end position="364"/>
    </location>
</feature>
<evidence type="ECO:0000259" key="7">
    <source>
        <dbReference type="PROSITE" id="PS50850"/>
    </source>
</evidence>
<evidence type="ECO:0000256" key="6">
    <source>
        <dbReference type="SAM" id="Phobius"/>
    </source>
</evidence>
<keyword evidence="2" id="KW-1003">Cell membrane</keyword>
<feature type="domain" description="Major facilitator superfamily (MFS) profile" evidence="7">
    <location>
        <begin position="31"/>
        <end position="434"/>
    </location>
</feature>
<keyword evidence="4 6" id="KW-1133">Transmembrane helix</keyword>
<comment type="caution">
    <text evidence="8">The sequence shown here is derived from an EMBL/GenBank/DDBJ whole genome shotgun (WGS) entry which is preliminary data.</text>
</comment>
<dbReference type="AlphaFoldDB" id="A0A9W7B0F5"/>
<reference evidence="9" key="1">
    <citation type="journal article" date="2023" name="Commun. Biol.">
        <title>Genome analysis of Parmales, the sister group of diatoms, reveals the evolutionary specialization of diatoms from phago-mixotrophs to photoautotrophs.</title>
        <authorList>
            <person name="Ban H."/>
            <person name="Sato S."/>
            <person name="Yoshikawa S."/>
            <person name="Yamada K."/>
            <person name="Nakamura Y."/>
            <person name="Ichinomiya M."/>
            <person name="Sato N."/>
            <person name="Blanc-Mathieu R."/>
            <person name="Endo H."/>
            <person name="Kuwata A."/>
            <person name="Ogata H."/>
        </authorList>
    </citation>
    <scope>NUCLEOTIDE SEQUENCE [LARGE SCALE GENOMIC DNA]</scope>
    <source>
        <strain evidence="9">NIES 3701</strain>
    </source>
</reference>
<evidence type="ECO:0000256" key="2">
    <source>
        <dbReference type="ARBA" id="ARBA00022475"/>
    </source>
</evidence>
<dbReference type="PROSITE" id="PS50850">
    <property type="entry name" value="MFS"/>
    <property type="match status" value="1"/>
</dbReference>
<dbReference type="InterPro" id="IPR011701">
    <property type="entry name" value="MFS"/>
</dbReference>
<feature type="transmembrane region" description="Helical" evidence="6">
    <location>
        <begin position="67"/>
        <end position="85"/>
    </location>
</feature>
<evidence type="ECO:0000256" key="5">
    <source>
        <dbReference type="ARBA" id="ARBA00023136"/>
    </source>
</evidence>
<gene>
    <name evidence="8" type="ORF">TrST_g8150</name>
</gene>
<dbReference type="InterPro" id="IPR036259">
    <property type="entry name" value="MFS_trans_sf"/>
</dbReference>
<feature type="transmembrane region" description="Helical" evidence="6">
    <location>
        <begin position="376"/>
        <end position="396"/>
    </location>
</feature>
<dbReference type="OrthoDB" id="195603at2759"/>
<dbReference type="InterPro" id="IPR050189">
    <property type="entry name" value="MFS_Efflux_Transporters"/>
</dbReference>
<feature type="transmembrane region" description="Helical" evidence="6">
    <location>
        <begin position="164"/>
        <end position="187"/>
    </location>
</feature>
<feature type="transmembrane region" description="Helical" evidence="6">
    <location>
        <begin position="97"/>
        <end position="117"/>
    </location>
</feature>
<accession>A0A9W7B0F5</accession>
<evidence type="ECO:0000256" key="4">
    <source>
        <dbReference type="ARBA" id="ARBA00022989"/>
    </source>
</evidence>
<protein>
    <recommendedName>
        <fullName evidence="7">Major facilitator superfamily (MFS) profile domain-containing protein</fullName>
    </recommendedName>
</protein>
<dbReference type="PANTHER" id="PTHR43124">
    <property type="entry name" value="PURINE EFFLUX PUMP PBUE"/>
    <property type="match status" value="1"/>
</dbReference>
<dbReference type="PANTHER" id="PTHR43124:SF3">
    <property type="entry name" value="CHLORAMPHENICOL EFFLUX PUMP RV0191"/>
    <property type="match status" value="1"/>
</dbReference>
<name>A0A9W7B0F5_9STRA</name>
<proteinExistence type="predicted"/>
<dbReference type="Proteomes" id="UP001165085">
    <property type="component" value="Unassembled WGS sequence"/>
</dbReference>
<dbReference type="GO" id="GO:0005886">
    <property type="term" value="C:plasma membrane"/>
    <property type="evidence" value="ECO:0007669"/>
    <property type="project" value="UniProtKB-SubCell"/>
</dbReference>
<feature type="transmembrane region" description="Helical" evidence="6">
    <location>
        <begin position="408"/>
        <end position="428"/>
    </location>
</feature>
<keyword evidence="5 6" id="KW-0472">Membrane</keyword>
<feature type="transmembrane region" description="Helical" evidence="6">
    <location>
        <begin position="30"/>
        <end position="55"/>
    </location>
</feature>
<keyword evidence="9" id="KW-1185">Reference proteome</keyword>
<comment type="subcellular location">
    <subcellularLocation>
        <location evidence="1">Cell membrane</location>
        <topology evidence="1">Multi-pass membrane protein</topology>
    </subcellularLocation>
</comment>
<feature type="transmembrane region" description="Helical" evidence="6">
    <location>
        <begin position="193"/>
        <end position="211"/>
    </location>
</feature>
<feature type="transmembrane region" description="Helical" evidence="6">
    <location>
        <begin position="287"/>
        <end position="308"/>
    </location>
</feature>
<dbReference type="EMBL" id="BRXY01000227">
    <property type="protein sequence ID" value="GMH78817.1"/>
    <property type="molecule type" value="Genomic_DNA"/>
</dbReference>
<dbReference type="Gene3D" id="1.20.1250.20">
    <property type="entry name" value="MFS general substrate transporter like domains"/>
    <property type="match status" value="2"/>
</dbReference>
<feature type="transmembrane region" description="Helical" evidence="6">
    <location>
        <begin position="317"/>
        <end position="335"/>
    </location>
</feature>
<organism evidence="8 9">
    <name type="scientific">Triparma strigata</name>
    <dbReference type="NCBI Taxonomy" id="1606541"/>
    <lineage>
        <taxon>Eukaryota</taxon>
        <taxon>Sar</taxon>
        <taxon>Stramenopiles</taxon>
        <taxon>Ochrophyta</taxon>
        <taxon>Bolidophyceae</taxon>
        <taxon>Parmales</taxon>
        <taxon>Triparmaceae</taxon>
        <taxon>Triparma</taxon>
    </lineage>
</organism>
<dbReference type="Pfam" id="PF07690">
    <property type="entry name" value="MFS_1"/>
    <property type="match status" value="1"/>
</dbReference>